<dbReference type="RefSeq" id="WP_230732556.1">
    <property type="nucleotide sequence ID" value="NZ_JAJNDB010000001.1"/>
</dbReference>
<keyword evidence="2" id="KW-1185">Reference proteome</keyword>
<comment type="caution">
    <text evidence="1">The sequence shown here is derived from an EMBL/GenBank/DDBJ whole genome shotgun (WGS) entry which is preliminary data.</text>
</comment>
<evidence type="ECO:0000313" key="2">
    <source>
        <dbReference type="Proteomes" id="UP001199469"/>
    </source>
</evidence>
<dbReference type="Gene3D" id="3.30.1050.10">
    <property type="entry name" value="SCP2 sterol-binding domain"/>
    <property type="match status" value="1"/>
</dbReference>
<reference evidence="1 2" key="1">
    <citation type="submission" date="2021-11" db="EMBL/GenBank/DDBJ databases">
        <title>Draft genome sequence of Actinomycetospora sp. SF1 isolated from the rhizosphere soil.</title>
        <authorList>
            <person name="Duangmal K."/>
            <person name="Chantavorakit T."/>
        </authorList>
    </citation>
    <scope>NUCLEOTIDE SEQUENCE [LARGE SCALE GENOMIC DNA]</scope>
    <source>
        <strain evidence="1 2">TBRC 5722</strain>
    </source>
</reference>
<dbReference type="EMBL" id="JAJNDB010000001">
    <property type="protein sequence ID" value="MCD2193770.1"/>
    <property type="molecule type" value="Genomic_DNA"/>
</dbReference>
<sequence length="135" mass="14780">MAFFNDAAEVDTYIGGVFRAANDHPESGPKLRASGIFLKVYYTDPACEMNIVMRDPAIDVTTGPTDEKPDITLMMKSDTGDKFWRGEYNLAVGLAKGEVKAKGPVNKILKLVPLTKPLFPIYRDLVAEKDAKVAG</sequence>
<proteinExistence type="predicted"/>
<accession>A0ABS8P677</accession>
<name>A0ABS8P677_9PSEU</name>
<gene>
    <name evidence="1" type="ORF">LQ327_10315</name>
</gene>
<dbReference type="InterPro" id="IPR036527">
    <property type="entry name" value="SCP2_sterol-bd_dom_sf"/>
</dbReference>
<dbReference type="SUPFAM" id="SSF55718">
    <property type="entry name" value="SCP-like"/>
    <property type="match status" value="1"/>
</dbReference>
<protein>
    <submittedName>
        <fullName evidence="1">SCP2 sterol-binding domain-containing protein</fullName>
    </submittedName>
</protein>
<organism evidence="1 2">
    <name type="scientific">Actinomycetospora endophytica</name>
    <dbReference type="NCBI Taxonomy" id="2291215"/>
    <lineage>
        <taxon>Bacteria</taxon>
        <taxon>Bacillati</taxon>
        <taxon>Actinomycetota</taxon>
        <taxon>Actinomycetes</taxon>
        <taxon>Pseudonocardiales</taxon>
        <taxon>Pseudonocardiaceae</taxon>
        <taxon>Actinomycetospora</taxon>
    </lineage>
</organism>
<dbReference type="Proteomes" id="UP001199469">
    <property type="component" value="Unassembled WGS sequence"/>
</dbReference>
<evidence type="ECO:0000313" key="1">
    <source>
        <dbReference type="EMBL" id="MCD2193770.1"/>
    </source>
</evidence>